<reference evidence="1" key="1">
    <citation type="submission" date="2014-05" db="EMBL/GenBank/DDBJ databases">
        <authorList>
            <person name="Chronopoulou M."/>
        </authorList>
    </citation>
    <scope>NUCLEOTIDE SEQUENCE</scope>
    <source>
        <tissue evidence="1">Whole organism</tissue>
    </source>
</reference>
<dbReference type="AlphaFoldDB" id="A0A0K2V9H6"/>
<sequence length="90" mass="10794">MHYIKMQVIVKVTPNTEVMRLTRVKGGFGSSTQRQREQIRNCEETTSTTISKFPFFFFRLSFLDCLKKIRVRYLLVWFTLLNCRIVCFFV</sequence>
<evidence type="ECO:0000313" key="1">
    <source>
        <dbReference type="EMBL" id="CDW46965.1"/>
    </source>
</evidence>
<accession>A0A0K2V9H6</accession>
<protein>
    <submittedName>
        <fullName evidence="1">Uncharacterized protein</fullName>
    </submittedName>
</protein>
<organism evidence="1">
    <name type="scientific">Lepeophtheirus salmonis</name>
    <name type="common">Salmon louse</name>
    <name type="synonym">Caligus salmonis</name>
    <dbReference type="NCBI Taxonomy" id="72036"/>
    <lineage>
        <taxon>Eukaryota</taxon>
        <taxon>Metazoa</taxon>
        <taxon>Ecdysozoa</taxon>
        <taxon>Arthropoda</taxon>
        <taxon>Crustacea</taxon>
        <taxon>Multicrustacea</taxon>
        <taxon>Hexanauplia</taxon>
        <taxon>Copepoda</taxon>
        <taxon>Siphonostomatoida</taxon>
        <taxon>Caligidae</taxon>
        <taxon>Lepeophtheirus</taxon>
    </lineage>
</organism>
<dbReference type="EMBL" id="HACA01029604">
    <property type="protein sequence ID" value="CDW46965.1"/>
    <property type="molecule type" value="Transcribed_RNA"/>
</dbReference>
<proteinExistence type="predicted"/>
<name>A0A0K2V9H6_LEPSM</name>